<evidence type="ECO:0000259" key="2">
    <source>
        <dbReference type="PROSITE" id="PS50921"/>
    </source>
</evidence>
<reference evidence="3" key="1">
    <citation type="submission" date="2016-10" db="EMBL/GenBank/DDBJ databases">
        <title>Genome sequence of Streptomyces malaysiense MUSC 136.</title>
        <authorList>
            <person name="Lee L.-H."/>
            <person name="Ser H.-L."/>
        </authorList>
    </citation>
    <scope>NUCLEOTIDE SEQUENCE [LARGE SCALE GENOMIC DNA]</scope>
    <source>
        <strain evidence="3">MUSC 136</strain>
    </source>
</reference>
<accession>A0A1J4PZV8</accession>
<proteinExistence type="predicted"/>
<dbReference type="InterPro" id="IPR013655">
    <property type="entry name" value="PAS_fold_3"/>
</dbReference>
<feature type="domain" description="PAS" evidence="1">
    <location>
        <begin position="3"/>
        <end position="76"/>
    </location>
</feature>
<sequence length="214" mass="23958">MVQEEFIRTVGETDELTGVFIYRVPEGTWWWSDEMYRLYGYPPDSVEPTSELLREHQHADDRDRVERALAAVRKDGKPIGCYHRVEDAAGKEHAVVMVADARTDDAGGVVTVRGFIVDITDPVSHHARHLADGDVSRARLSQEDIDLARGILMAQYGVDADVALRIMRWQSQHTNRRMRDVASALVAAAPTPSGEPQHHLAHRIGAVLYPQEGD</sequence>
<dbReference type="InterPro" id="IPR000014">
    <property type="entry name" value="PAS"/>
</dbReference>
<dbReference type="RefSeq" id="WP_071387572.1">
    <property type="nucleotide sequence ID" value="NZ_LBDA02000052.1"/>
</dbReference>
<protein>
    <recommendedName>
        <fullName evidence="5">Antitermination regulator</fullName>
    </recommendedName>
</protein>
<evidence type="ECO:0008006" key="5">
    <source>
        <dbReference type="Google" id="ProtNLM"/>
    </source>
</evidence>
<dbReference type="OrthoDB" id="3787288at2"/>
<evidence type="ECO:0000259" key="1">
    <source>
        <dbReference type="PROSITE" id="PS50112"/>
    </source>
</evidence>
<evidence type="ECO:0000313" key="4">
    <source>
        <dbReference type="Proteomes" id="UP000034838"/>
    </source>
</evidence>
<dbReference type="Gene3D" id="3.30.450.20">
    <property type="entry name" value="PAS domain"/>
    <property type="match status" value="1"/>
</dbReference>
<evidence type="ECO:0000313" key="3">
    <source>
        <dbReference type="EMBL" id="OIK25479.1"/>
    </source>
</evidence>
<dbReference type="GO" id="GO:0003723">
    <property type="term" value="F:RNA binding"/>
    <property type="evidence" value="ECO:0007669"/>
    <property type="project" value="InterPro"/>
</dbReference>
<dbReference type="AlphaFoldDB" id="A0A1J4PZV8"/>
<dbReference type="InterPro" id="IPR005561">
    <property type="entry name" value="ANTAR"/>
</dbReference>
<dbReference type="Pfam" id="PF08447">
    <property type="entry name" value="PAS_3"/>
    <property type="match status" value="1"/>
</dbReference>
<dbReference type="EMBL" id="LBDA02000052">
    <property type="protein sequence ID" value="OIK25479.1"/>
    <property type="molecule type" value="Genomic_DNA"/>
</dbReference>
<feature type="domain" description="ANTAR" evidence="2">
    <location>
        <begin position="125"/>
        <end position="186"/>
    </location>
</feature>
<dbReference type="SMART" id="SM01012">
    <property type="entry name" value="ANTAR"/>
    <property type="match status" value="1"/>
</dbReference>
<comment type="caution">
    <text evidence="3">The sequence shown here is derived from an EMBL/GenBank/DDBJ whole genome shotgun (WGS) entry which is preliminary data.</text>
</comment>
<dbReference type="InterPro" id="IPR035965">
    <property type="entry name" value="PAS-like_dom_sf"/>
</dbReference>
<dbReference type="PROSITE" id="PS50112">
    <property type="entry name" value="PAS"/>
    <property type="match status" value="1"/>
</dbReference>
<dbReference type="Proteomes" id="UP000034838">
    <property type="component" value="Unassembled WGS sequence"/>
</dbReference>
<organism evidence="3 4">
    <name type="scientific">Streptomyces malaysiense</name>
    <dbReference type="NCBI Taxonomy" id="1428626"/>
    <lineage>
        <taxon>Bacteria</taxon>
        <taxon>Bacillati</taxon>
        <taxon>Actinomycetota</taxon>
        <taxon>Actinomycetes</taxon>
        <taxon>Kitasatosporales</taxon>
        <taxon>Streptomycetaceae</taxon>
        <taxon>Streptomyces</taxon>
    </lineage>
</organism>
<keyword evidence="4" id="KW-1185">Reference proteome</keyword>
<dbReference type="SUPFAM" id="SSF55785">
    <property type="entry name" value="PYP-like sensor domain (PAS domain)"/>
    <property type="match status" value="1"/>
</dbReference>
<dbReference type="Gene3D" id="1.10.10.10">
    <property type="entry name" value="Winged helix-like DNA-binding domain superfamily/Winged helix DNA-binding domain"/>
    <property type="match status" value="1"/>
</dbReference>
<dbReference type="PROSITE" id="PS50921">
    <property type="entry name" value="ANTAR"/>
    <property type="match status" value="1"/>
</dbReference>
<name>A0A1J4PZV8_9ACTN</name>
<dbReference type="InterPro" id="IPR036388">
    <property type="entry name" value="WH-like_DNA-bd_sf"/>
</dbReference>
<dbReference type="Pfam" id="PF03861">
    <property type="entry name" value="ANTAR"/>
    <property type="match status" value="1"/>
</dbReference>
<gene>
    <name evidence="3" type="ORF">VT52_021675</name>
</gene>